<gene>
    <name evidence="3" type="ORF">BN381_130393</name>
</gene>
<accession>R4YXF8</accession>
<dbReference type="InterPro" id="IPR002559">
    <property type="entry name" value="Transposase_11"/>
</dbReference>
<feature type="region of interest" description="Disordered" evidence="1">
    <location>
        <begin position="338"/>
        <end position="361"/>
    </location>
</feature>
<reference evidence="3 4" key="1">
    <citation type="journal article" date="2013" name="ISME J.">
        <title>Metabolic model for the filamentous 'Candidatus Microthrix parvicella' based on genomic and metagenomic analyses.</title>
        <authorList>
            <person name="Jon McIlroy S."/>
            <person name="Kristiansen R."/>
            <person name="Albertsen M."/>
            <person name="Michael Karst S."/>
            <person name="Rossetti S."/>
            <person name="Lund Nielsen J."/>
            <person name="Tandoi V."/>
            <person name="James Seviour R."/>
            <person name="Nielsen P.H."/>
        </authorList>
    </citation>
    <scope>NUCLEOTIDE SEQUENCE [LARGE SCALE GENOMIC DNA]</scope>
    <source>
        <strain evidence="3 4">RN1</strain>
    </source>
</reference>
<feature type="region of interest" description="Disordered" evidence="1">
    <location>
        <begin position="286"/>
        <end position="321"/>
    </location>
</feature>
<feature type="domain" description="Transposase IS4-like" evidence="2">
    <location>
        <begin position="114"/>
        <end position="279"/>
    </location>
</feature>
<dbReference type="AlphaFoldDB" id="R4YXF8"/>
<evidence type="ECO:0000256" key="1">
    <source>
        <dbReference type="SAM" id="MobiDB-lite"/>
    </source>
</evidence>
<protein>
    <submittedName>
        <fullName evidence="3">Transposase</fullName>
    </submittedName>
</protein>
<dbReference type="eggNOG" id="COG3039">
    <property type="taxonomic scope" value="Bacteria"/>
</dbReference>
<evidence type="ECO:0000259" key="2">
    <source>
        <dbReference type="Pfam" id="PF01609"/>
    </source>
</evidence>
<evidence type="ECO:0000313" key="3">
    <source>
        <dbReference type="EMBL" id="CCM62835.1"/>
    </source>
</evidence>
<feature type="compositionally biased region" description="Polar residues" evidence="1">
    <location>
        <begin position="306"/>
        <end position="315"/>
    </location>
</feature>
<evidence type="ECO:0000313" key="4">
    <source>
        <dbReference type="Proteomes" id="UP000018291"/>
    </source>
</evidence>
<dbReference type="HOGENOM" id="CLU_073308_0_1_11"/>
<sequence>MNANLDTLATTRYVRIDDALKDHPAWAPERPAIGIPPKLTDAELITLAIIQALLGFASEAQFLRHARAHLRPWFPCLPQRSGYNKRLRNPVVLMQHLMAVFRRDCETYHDDLWLVDSTPVECGRSRETAKRSDLAGWASYGYCASRSRFFGGLRLHLICTPSGLPIAAALTGDQGDERAAAIAMLDTDPAMYRPGQKLKADKGYRSAAFEAELNAQGITLIRPTRKGEKQRPGRRFLQPFRQIIESVNQTLKAQLDLERHGGRKAEGVCARVLQRLLTLTTAIWHNGTTSRPGPARHLTPYDHQPRSTPLGTTHPGSRPPARAATTLLRMAVCRLGGVATHRTSPGTKPRPAASTDPRGPL</sequence>
<comment type="caution">
    <text evidence="3">The sequence shown here is derived from an EMBL/GenBank/DDBJ whole genome shotgun (WGS) entry which is preliminary data.</text>
</comment>
<proteinExistence type="predicted"/>
<keyword evidence="4" id="KW-1185">Reference proteome</keyword>
<dbReference type="Proteomes" id="UP000018291">
    <property type="component" value="Unassembled WGS sequence"/>
</dbReference>
<organism evidence="3 4">
    <name type="scientific">Candidatus Neomicrothrix parvicella RN1</name>
    <dbReference type="NCBI Taxonomy" id="1229780"/>
    <lineage>
        <taxon>Bacteria</taxon>
        <taxon>Bacillati</taxon>
        <taxon>Actinomycetota</taxon>
        <taxon>Acidimicrobiia</taxon>
        <taxon>Acidimicrobiales</taxon>
        <taxon>Microthrixaceae</taxon>
        <taxon>Candidatus Neomicrothrix</taxon>
    </lineage>
</organism>
<dbReference type="EMBL" id="CANL01000005">
    <property type="protein sequence ID" value="CCM62835.1"/>
    <property type="molecule type" value="Genomic_DNA"/>
</dbReference>
<dbReference type="Pfam" id="PF01609">
    <property type="entry name" value="DDE_Tnp_1"/>
    <property type="match status" value="1"/>
</dbReference>
<name>R4YXF8_9ACTN</name>
<dbReference type="NCBIfam" id="NF033520">
    <property type="entry name" value="transpos_IS982"/>
    <property type="match status" value="1"/>
</dbReference>